<comment type="caution">
    <text evidence="7">The sequence shown here is derived from an EMBL/GenBank/DDBJ whole genome shotgun (WGS) entry which is preliminary data.</text>
</comment>
<keyword evidence="3 4" id="KW-0687">Ribonucleoprotein</keyword>
<feature type="region of interest" description="Disordered" evidence="5">
    <location>
        <begin position="232"/>
        <end position="257"/>
    </location>
</feature>
<evidence type="ECO:0000256" key="5">
    <source>
        <dbReference type="SAM" id="MobiDB-lite"/>
    </source>
</evidence>
<dbReference type="Proteomes" id="UP000053831">
    <property type="component" value="Unassembled WGS sequence"/>
</dbReference>
<evidence type="ECO:0000256" key="1">
    <source>
        <dbReference type="ARBA" id="ARBA00008931"/>
    </source>
</evidence>
<proteinExistence type="inferred from homology"/>
<keyword evidence="6" id="KW-0732">Signal</keyword>
<dbReference type="PANTHER" id="PTHR12220:SF13">
    <property type="entry name" value="LARGE RIBOSOMAL SUBUNIT PROTEIN UL16M"/>
    <property type="match status" value="1"/>
</dbReference>
<dbReference type="GO" id="GO:0003735">
    <property type="term" value="F:structural constituent of ribosome"/>
    <property type="evidence" value="ECO:0007669"/>
    <property type="project" value="InterPro"/>
</dbReference>
<feature type="chain" id="PRO_5005819188" evidence="6">
    <location>
        <begin position="22"/>
        <end position="257"/>
    </location>
</feature>
<dbReference type="SUPFAM" id="SSF54686">
    <property type="entry name" value="Ribosomal protein L16p/L10e"/>
    <property type="match status" value="1"/>
</dbReference>
<dbReference type="FunFam" id="3.90.1170.10:FF:000003">
    <property type="entry name" value="54S ribosomal protein L16, mitochondrial"/>
    <property type="match status" value="1"/>
</dbReference>
<dbReference type="Gene3D" id="3.90.1170.10">
    <property type="entry name" value="Ribosomal protein L10e/L16"/>
    <property type="match status" value="1"/>
</dbReference>
<evidence type="ECO:0000313" key="8">
    <source>
        <dbReference type="Proteomes" id="UP000053831"/>
    </source>
</evidence>
<dbReference type="OrthoDB" id="268521at2759"/>
<dbReference type="EMBL" id="LGSR01000002">
    <property type="protein sequence ID" value="KOS23281.1"/>
    <property type="molecule type" value="Genomic_DNA"/>
</dbReference>
<dbReference type="InterPro" id="IPR047873">
    <property type="entry name" value="Ribosomal_uL16"/>
</dbReference>
<keyword evidence="8" id="KW-1185">Reference proteome</keyword>
<feature type="signal peptide" evidence="6">
    <location>
        <begin position="1"/>
        <end position="21"/>
    </location>
</feature>
<dbReference type="InterPro" id="IPR016180">
    <property type="entry name" value="Ribosomal_uL16_dom"/>
</dbReference>
<feature type="compositionally biased region" description="Low complexity" evidence="5">
    <location>
        <begin position="241"/>
        <end position="251"/>
    </location>
</feature>
<evidence type="ECO:0000256" key="3">
    <source>
        <dbReference type="ARBA" id="ARBA00023274"/>
    </source>
</evidence>
<gene>
    <name evidence="7" type="ORF">ESCO_003602</name>
</gene>
<evidence type="ECO:0000256" key="2">
    <source>
        <dbReference type="ARBA" id="ARBA00022980"/>
    </source>
</evidence>
<dbReference type="PROSITE" id="PS00701">
    <property type="entry name" value="RIBOSOMAL_L16_2"/>
    <property type="match status" value="1"/>
</dbReference>
<dbReference type="AlphaFoldDB" id="A0A0M8NAB9"/>
<dbReference type="GO" id="GO:0032543">
    <property type="term" value="P:mitochondrial translation"/>
    <property type="evidence" value="ECO:0007669"/>
    <property type="project" value="TreeGrafter"/>
</dbReference>
<dbReference type="InterPro" id="IPR036920">
    <property type="entry name" value="Ribosomal_uL16_sf"/>
</dbReference>
<comment type="similarity">
    <text evidence="1 4">Belongs to the universal ribosomal protein uL16 family.</text>
</comment>
<organism evidence="7 8">
    <name type="scientific">Escovopsis weberi</name>
    <dbReference type="NCBI Taxonomy" id="150374"/>
    <lineage>
        <taxon>Eukaryota</taxon>
        <taxon>Fungi</taxon>
        <taxon>Dikarya</taxon>
        <taxon>Ascomycota</taxon>
        <taxon>Pezizomycotina</taxon>
        <taxon>Sordariomycetes</taxon>
        <taxon>Hypocreomycetidae</taxon>
        <taxon>Hypocreales</taxon>
        <taxon>Hypocreaceae</taxon>
        <taxon>Escovopsis</taxon>
    </lineage>
</organism>
<dbReference type="GO" id="GO:0019843">
    <property type="term" value="F:rRNA binding"/>
    <property type="evidence" value="ECO:0007669"/>
    <property type="project" value="InterPro"/>
</dbReference>
<reference evidence="7 8" key="1">
    <citation type="submission" date="2015-07" db="EMBL/GenBank/DDBJ databases">
        <title>The genome of the fungus Escovopsis weberi, a specialized disease agent of ant agriculture.</title>
        <authorList>
            <person name="de Man T.J."/>
            <person name="Stajich J.E."/>
            <person name="Kubicek C.P."/>
            <person name="Chenthamara K."/>
            <person name="Atanasova L."/>
            <person name="Druzhinina I.S."/>
            <person name="Birnbaum S."/>
            <person name="Barribeau S.M."/>
            <person name="Teiling C."/>
            <person name="Suen G."/>
            <person name="Currie C."/>
            <person name="Gerardo N.M."/>
        </authorList>
    </citation>
    <scope>NUCLEOTIDE SEQUENCE [LARGE SCALE GENOMIC DNA]</scope>
</reference>
<dbReference type="InterPro" id="IPR000114">
    <property type="entry name" value="Ribosomal_uL16_bact-type"/>
</dbReference>
<keyword evidence="2 4" id="KW-0689">Ribosomal protein</keyword>
<evidence type="ECO:0000313" key="7">
    <source>
        <dbReference type="EMBL" id="KOS23281.1"/>
    </source>
</evidence>
<dbReference type="PANTHER" id="PTHR12220">
    <property type="entry name" value="50S/60S RIBOSOMAL PROTEIN L16"/>
    <property type="match status" value="1"/>
</dbReference>
<dbReference type="STRING" id="150374.A0A0M8NAB9"/>
<dbReference type="PRINTS" id="PR00060">
    <property type="entry name" value="RIBOSOMALL16"/>
</dbReference>
<dbReference type="GO" id="GO:0005762">
    <property type="term" value="C:mitochondrial large ribosomal subunit"/>
    <property type="evidence" value="ECO:0007669"/>
    <property type="project" value="TreeGrafter"/>
</dbReference>
<evidence type="ECO:0000256" key="6">
    <source>
        <dbReference type="SAM" id="SignalP"/>
    </source>
</evidence>
<name>A0A0M8NAB9_ESCWE</name>
<dbReference type="InterPro" id="IPR020798">
    <property type="entry name" value="Ribosomal_uL16_CS"/>
</dbReference>
<protein>
    <submittedName>
        <fullName evidence="7">54S ribosomal protein L16</fullName>
    </submittedName>
</protein>
<accession>A0A0M8NAB9</accession>
<sequence length="257" mass="28150">MKPSGASALLGAFRALSISLATPLRQLRAPIQRQTQSQSLAAAAAGCRLQNARAFSTTIPRLGTWLEPSINRKKKMAKGRPRVATGGSTKGTTVIWGDYGLRMVDHHRRISAKSLKMAEDTIKVRLRGEKYRLYKRKNCNVGVYVSGNEMRMGKGKGAFDHWATRMAVSQVLFEIKGRIHEQIVRDAFRLAGNKLPGQWEFVKKGDAPVVGITKLDGVTLEELKRPRRQVVPPELETLIQTPGSTASAGSPSAPPAL</sequence>
<evidence type="ECO:0000256" key="4">
    <source>
        <dbReference type="RuleBase" id="RU004413"/>
    </source>
</evidence>
<dbReference type="CDD" id="cd01433">
    <property type="entry name" value="Ribosomal_L16_L10e"/>
    <property type="match status" value="1"/>
</dbReference>
<dbReference type="NCBIfam" id="TIGR01164">
    <property type="entry name" value="rplP_bact"/>
    <property type="match status" value="1"/>
</dbReference>
<dbReference type="Pfam" id="PF00252">
    <property type="entry name" value="Ribosomal_L16"/>
    <property type="match status" value="1"/>
</dbReference>